<organism evidence="1 2">
    <name type="scientific">Clathrus columnatus</name>
    <dbReference type="NCBI Taxonomy" id="1419009"/>
    <lineage>
        <taxon>Eukaryota</taxon>
        <taxon>Fungi</taxon>
        <taxon>Dikarya</taxon>
        <taxon>Basidiomycota</taxon>
        <taxon>Agaricomycotina</taxon>
        <taxon>Agaricomycetes</taxon>
        <taxon>Phallomycetidae</taxon>
        <taxon>Phallales</taxon>
        <taxon>Clathraceae</taxon>
        <taxon>Clathrus</taxon>
    </lineage>
</organism>
<dbReference type="Proteomes" id="UP001050691">
    <property type="component" value="Unassembled WGS sequence"/>
</dbReference>
<dbReference type="AlphaFoldDB" id="A0AAV5A894"/>
<reference evidence="1" key="1">
    <citation type="submission" date="2021-10" db="EMBL/GenBank/DDBJ databases">
        <title>De novo Genome Assembly of Clathrus columnatus (Basidiomycota, Fungi) Using Illumina and Nanopore Sequence Data.</title>
        <authorList>
            <person name="Ogiso-Tanaka E."/>
            <person name="Itagaki H."/>
            <person name="Hosoya T."/>
            <person name="Hosaka K."/>
        </authorList>
    </citation>
    <scope>NUCLEOTIDE SEQUENCE</scope>
    <source>
        <strain evidence="1">MO-923</strain>
    </source>
</reference>
<protein>
    <recommendedName>
        <fullName evidence="3">F-box domain-containing protein</fullName>
    </recommendedName>
</protein>
<evidence type="ECO:0008006" key="3">
    <source>
        <dbReference type="Google" id="ProtNLM"/>
    </source>
</evidence>
<gene>
    <name evidence="1" type="ORF">Clacol_003941</name>
</gene>
<evidence type="ECO:0000313" key="1">
    <source>
        <dbReference type="EMBL" id="GJJ09717.1"/>
    </source>
</evidence>
<name>A0AAV5A894_9AGAM</name>
<proteinExistence type="predicted"/>
<sequence length="460" mass="52297">MATLPNDVLINIPQFIDDPKDLLAFALTAHTFYSEIVPKHIDYRRISCDKSCETVWKHLSESPYTRHVRSLNIMDDYCPIRTIPRVCPAVHHVGQMNFNLDAFVQALSKMKNLKVLKFTIDDSRENFKAIRAISRALGEAECELEEVETNFTLPSSMKHYIQRSGAIKGSQDCLIFCRHWPYLKKCIVTPTGPTLSCTDLGLQILLNAPNLTHIRHPKLITLSTQNTVIPGWTIESDDFLPNLTSLALAFPFNVDADINQGRVITSNMAARLTHLDMSDLLLSLLKEHKITLPSVDSCCYWAAEPEQSMIQDLSETIPNITKLYVAFGYRTHRPQPEQVHTGFRFTTNVQRQLTMDERLELSAILLISFKHLKVLFGPFDNLDIASDDYSLPRVLYNSPSLLYTRALWGGGTFCPLFRLARDSVAQKMTYESGFGRPSECNMKSWSRFYTRTPCSDQHAA</sequence>
<evidence type="ECO:0000313" key="2">
    <source>
        <dbReference type="Proteomes" id="UP001050691"/>
    </source>
</evidence>
<dbReference type="EMBL" id="BPWL01000004">
    <property type="protein sequence ID" value="GJJ09717.1"/>
    <property type="molecule type" value="Genomic_DNA"/>
</dbReference>
<keyword evidence="2" id="KW-1185">Reference proteome</keyword>
<accession>A0AAV5A894</accession>
<comment type="caution">
    <text evidence="1">The sequence shown here is derived from an EMBL/GenBank/DDBJ whole genome shotgun (WGS) entry which is preliminary data.</text>
</comment>